<organism evidence="1">
    <name type="scientific">marine metagenome</name>
    <dbReference type="NCBI Taxonomy" id="408172"/>
    <lineage>
        <taxon>unclassified sequences</taxon>
        <taxon>metagenomes</taxon>
        <taxon>ecological metagenomes</taxon>
    </lineage>
</organism>
<protein>
    <recommendedName>
        <fullName evidence="2">GxxExxY protein</fullName>
    </recommendedName>
</protein>
<proteinExistence type="predicted"/>
<gene>
    <name evidence="1" type="ORF">METZ01_LOCUS299972</name>
</gene>
<name>A0A382MF06_9ZZZZ</name>
<dbReference type="InterPro" id="IPR026350">
    <property type="entry name" value="GxxExxY"/>
</dbReference>
<dbReference type="EMBL" id="UINC01093030">
    <property type="protein sequence ID" value="SVC47118.1"/>
    <property type="molecule type" value="Genomic_DNA"/>
</dbReference>
<dbReference type="NCBIfam" id="TIGR04256">
    <property type="entry name" value="GxxExxY"/>
    <property type="match status" value="1"/>
</dbReference>
<dbReference type="AlphaFoldDB" id="A0A382MF06"/>
<reference evidence="1" key="1">
    <citation type="submission" date="2018-05" db="EMBL/GenBank/DDBJ databases">
        <authorList>
            <person name="Lanie J.A."/>
            <person name="Ng W.-L."/>
            <person name="Kazmierczak K.M."/>
            <person name="Andrzejewski T.M."/>
            <person name="Davidsen T.M."/>
            <person name="Wayne K.J."/>
            <person name="Tettelin H."/>
            <person name="Glass J.I."/>
            <person name="Rusch D."/>
            <person name="Podicherti R."/>
            <person name="Tsui H.-C.T."/>
            <person name="Winkler M.E."/>
        </authorList>
    </citation>
    <scope>NUCLEOTIDE SEQUENCE</scope>
</reference>
<sequence length="140" mass="16131">MNVQNSNKPYSEEGFALMGAAFEVHKEMGGGLLEEIYQECLELELGMQGIPFQSKQTLATFYKDRELLKKYVPDLVVHEGILVELKAVKQLVPEHEAQLMNYMRIAKKPVGYLINFGPVEKVEWKRFVLSEFLQHKRQSA</sequence>
<evidence type="ECO:0000313" key="1">
    <source>
        <dbReference type="EMBL" id="SVC47118.1"/>
    </source>
</evidence>
<accession>A0A382MF06</accession>
<evidence type="ECO:0008006" key="2">
    <source>
        <dbReference type="Google" id="ProtNLM"/>
    </source>
</evidence>
<dbReference type="Pfam" id="PF13366">
    <property type="entry name" value="PDDEXK_3"/>
    <property type="match status" value="1"/>
</dbReference>